<dbReference type="AlphaFoldDB" id="A0A939B6W1"/>
<dbReference type="NCBIfam" id="TIGR04265">
    <property type="entry name" value="bac_cardiolipin"/>
    <property type="match status" value="1"/>
</dbReference>
<comment type="caution">
    <text evidence="11">The sequence shown here is derived from an EMBL/GenBank/DDBJ whole genome shotgun (WGS) entry which is preliminary data.</text>
</comment>
<evidence type="ECO:0000256" key="3">
    <source>
        <dbReference type="ARBA" id="ARBA00022679"/>
    </source>
</evidence>
<evidence type="ECO:0000256" key="2">
    <source>
        <dbReference type="ARBA" id="ARBA00022475"/>
    </source>
</evidence>
<evidence type="ECO:0000256" key="9">
    <source>
        <dbReference type="SAM" id="SignalP"/>
    </source>
</evidence>
<evidence type="ECO:0000256" key="8">
    <source>
        <dbReference type="NCBIfam" id="TIGR04265"/>
    </source>
</evidence>
<keyword evidence="4" id="KW-0812">Transmembrane</keyword>
<dbReference type="EMBL" id="JACJJG010000004">
    <property type="protein sequence ID" value="MBM6672658.1"/>
    <property type="molecule type" value="Genomic_DNA"/>
</dbReference>
<evidence type="ECO:0000313" key="12">
    <source>
        <dbReference type="Proteomes" id="UP000706891"/>
    </source>
</evidence>
<dbReference type="SMART" id="SM00155">
    <property type="entry name" value="PLDc"/>
    <property type="match status" value="2"/>
</dbReference>
<keyword evidence="7" id="KW-0472">Membrane</keyword>
<dbReference type="GO" id="GO:0005886">
    <property type="term" value="C:plasma membrane"/>
    <property type="evidence" value="ECO:0007669"/>
    <property type="project" value="UniProtKB-SubCell"/>
</dbReference>
<dbReference type="CDD" id="cd09110">
    <property type="entry name" value="PLDc_CLS_1"/>
    <property type="match status" value="1"/>
</dbReference>
<dbReference type="PANTHER" id="PTHR21248:SF22">
    <property type="entry name" value="PHOSPHOLIPASE D"/>
    <property type="match status" value="1"/>
</dbReference>
<dbReference type="SUPFAM" id="SSF56024">
    <property type="entry name" value="Phospholipase D/nuclease"/>
    <property type="match status" value="2"/>
</dbReference>
<dbReference type="GO" id="GO:0008808">
    <property type="term" value="F:cardiolipin synthase activity"/>
    <property type="evidence" value="ECO:0007669"/>
    <property type="project" value="UniProtKB-UniRule"/>
</dbReference>
<name>A0A939B6W1_9BACT</name>
<dbReference type="Gene3D" id="3.30.870.10">
    <property type="entry name" value="Endonuclease Chain A"/>
    <property type="match status" value="2"/>
</dbReference>
<feature type="chain" id="PRO_5037781736" description="Cardiolipin synthase" evidence="9">
    <location>
        <begin position="22"/>
        <end position="420"/>
    </location>
</feature>
<evidence type="ECO:0000313" key="11">
    <source>
        <dbReference type="EMBL" id="MBM6672658.1"/>
    </source>
</evidence>
<dbReference type="Pfam" id="PF13091">
    <property type="entry name" value="PLDc_2"/>
    <property type="match status" value="2"/>
</dbReference>
<keyword evidence="12" id="KW-1185">Reference proteome</keyword>
<keyword evidence="2" id="KW-1003">Cell membrane</keyword>
<evidence type="ECO:0000256" key="1">
    <source>
        <dbReference type="ARBA" id="ARBA00004236"/>
    </source>
</evidence>
<dbReference type="PROSITE" id="PS50035">
    <property type="entry name" value="PLD"/>
    <property type="match status" value="2"/>
</dbReference>
<dbReference type="InterPro" id="IPR022924">
    <property type="entry name" value="Cardiolipin_synthase"/>
</dbReference>
<keyword evidence="6" id="KW-1133">Transmembrane helix</keyword>
<dbReference type="RefSeq" id="WP_205103136.1">
    <property type="nucleotide sequence ID" value="NZ_JACJJG010000004.1"/>
</dbReference>
<dbReference type="PANTHER" id="PTHR21248">
    <property type="entry name" value="CARDIOLIPIN SYNTHASE"/>
    <property type="match status" value="1"/>
</dbReference>
<dbReference type="GO" id="GO:0032049">
    <property type="term" value="P:cardiolipin biosynthetic process"/>
    <property type="evidence" value="ECO:0007669"/>
    <property type="project" value="UniProtKB-UniRule"/>
</dbReference>
<dbReference type="Proteomes" id="UP000706891">
    <property type="component" value="Unassembled WGS sequence"/>
</dbReference>
<accession>A0A939B6W1</accession>
<evidence type="ECO:0000256" key="4">
    <source>
        <dbReference type="ARBA" id="ARBA00022692"/>
    </source>
</evidence>
<protein>
    <recommendedName>
        <fullName evidence="8">Cardiolipin synthase</fullName>
        <ecNumber evidence="8">2.7.8.-</ecNumber>
    </recommendedName>
</protein>
<dbReference type="InterPro" id="IPR025202">
    <property type="entry name" value="PLD-like_dom"/>
</dbReference>
<keyword evidence="3" id="KW-0808">Transferase</keyword>
<evidence type="ECO:0000256" key="5">
    <source>
        <dbReference type="ARBA" id="ARBA00022737"/>
    </source>
</evidence>
<sequence length="420" mass="48154">MKRFVLAILFAAVCLCVSSQTSDSIIVDCLRDEGVKFSDNNSVTLLMNGQEKFDDMFEAICQARSSVHLEYFNFRNDSIASLLFNILADKAKEGVEVRALFDGFGNDSNNKPLKKNHLEKIRANGIEIYEFDPIRFPWVNHVFHRDHRKIVVIDGKIAYTGGMNVADYYITGTEQVGEWRDMHCRIEGDEVNTLQAIFLKIWNKVSGQNVHGAKYFRGFHGADYITGLKPDTCGSAGRKMVGIINREPRTTNGIIRTFYTEAINSARDSIKLVNPYLTLNPTLKRALRKAVKRGVKVEIMVSEKSDIPLTPDCVFYNVHKLMKHGVDVWIYKNGFHHTKIIMVDGRFCTVGSANLNARSLNFDYEENAVIVDPCTTKELDEMFERDKKHSFKLTEEIWDEWRTPWQKFVGWFAHLLTPFL</sequence>
<comment type="subcellular location">
    <subcellularLocation>
        <location evidence="1">Cell membrane</location>
    </subcellularLocation>
</comment>
<gene>
    <name evidence="11" type="primary">cls</name>
    <name evidence="11" type="ORF">H6A34_02015</name>
</gene>
<organism evidence="11 12">
    <name type="scientific">Marseilla massiliensis</name>
    <dbReference type="NCBI Taxonomy" id="1841864"/>
    <lineage>
        <taxon>Bacteria</taxon>
        <taxon>Pseudomonadati</taxon>
        <taxon>Bacteroidota</taxon>
        <taxon>Bacteroidia</taxon>
        <taxon>Bacteroidales</taxon>
        <taxon>Prevotellaceae</taxon>
        <taxon>Marseilla</taxon>
    </lineage>
</organism>
<dbReference type="InterPro" id="IPR001736">
    <property type="entry name" value="PLipase_D/transphosphatidylase"/>
</dbReference>
<dbReference type="CDD" id="cd09112">
    <property type="entry name" value="PLDc_CLS_2"/>
    <property type="match status" value="1"/>
</dbReference>
<reference evidence="11" key="2">
    <citation type="journal article" date="2021" name="Sci. Rep.">
        <title>The distribution of antibiotic resistance genes in chicken gut microbiota commensals.</title>
        <authorList>
            <person name="Juricova H."/>
            <person name="Matiasovicova J."/>
            <person name="Kubasova T."/>
            <person name="Cejkova D."/>
            <person name="Rychlik I."/>
        </authorList>
    </citation>
    <scope>NUCLEOTIDE SEQUENCE</scope>
    <source>
        <strain evidence="11">An824</strain>
    </source>
</reference>
<feature type="domain" description="PLD phosphodiesterase" evidence="10">
    <location>
        <begin position="332"/>
        <end position="359"/>
    </location>
</feature>
<evidence type="ECO:0000256" key="7">
    <source>
        <dbReference type="ARBA" id="ARBA00023136"/>
    </source>
</evidence>
<evidence type="ECO:0000256" key="6">
    <source>
        <dbReference type="ARBA" id="ARBA00022989"/>
    </source>
</evidence>
<feature type="domain" description="PLD phosphodiesterase" evidence="10">
    <location>
        <begin position="142"/>
        <end position="169"/>
    </location>
</feature>
<keyword evidence="9" id="KW-0732">Signal</keyword>
<proteinExistence type="predicted"/>
<evidence type="ECO:0000259" key="10">
    <source>
        <dbReference type="PROSITE" id="PS50035"/>
    </source>
</evidence>
<keyword evidence="5" id="KW-0677">Repeat</keyword>
<dbReference type="EC" id="2.7.8.-" evidence="8"/>
<feature type="signal peptide" evidence="9">
    <location>
        <begin position="1"/>
        <end position="21"/>
    </location>
</feature>
<reference evidence="11" key="1">
    <citation type="submission" date="2020-08" db="EMBL/GenBank/DDBJ databases">
        <authorList>
            <person name="Cejkova D."/>
            <person name="Kubasova T."/>
            <person name="Jahodarova E."/>
            <person name="Rychlik I."/>
        </authorList>
    </citation>
    <scope>NUCLEOTIDE SEQUENCE</scope>
    <source>
        <strain evidence="11">An824</strain>
    </source>
</reference>